<protein>
    <submittedName>
        <fullName evidence="1">Uncharacterized protein</fullName>
    </submittedName>
</protein>
<dbReference type="EMBL" id="FNXY01000005">
    <property type="protein sequence ID" value="SEJ10390.1"/>
    <property type="molecule type" value="Genomic_DNA"/>
</dbReference>
<gene>
    <name evidence="1" type="ORF">SAMN04487995_3228</name>
</gene>
<organism evidence="1 2">
    <name type="scientific">Dyadobacter koreensis</name>
    <dbReference type="NCBI Taxonomy" id="408657"/>
    <lineage>
        <taxon>Bacteria</taxon>
        <taxon>Pseudomonadati</taxon>
        <taxon>Bacteroidota</taxon>
        <taxon>Cytophagia</taxon>
        <taxon>Cytophagales</taxon>
        <taxon>Spirosomataceae</taxon>
        <taxon>Dyadobacter</taxon>
    </lineage>
</organism>
<accession>A0A1H6WC34</accession>
<evidence type="ECO:0000313" key="2">
    <source>
        <dbReference type="Proteomes" id="UP000199532"/>
    </source>
</evidence>
<reference evidence="1 2" key="1">
    <citation type="submission" date="2016-10" db="EMBL/GenBank/DDBJ databases">
        <authorList>
            <person name="de Groot N.N."/>
        </authorList>
    </citation>
    <scope>NUCLEOTIDE SEQUENCE [LARGE SCALE GENOMIC DNA]</scope>
    <source>
        <strain evidence="1 2">DSM 19938</strain>
    </source>
</reference>
<sequence>MVKSCGSIFNNTNLPVIDIAFFFETFYAIGENGVKILKSEE</sequence>
<dbReference type="AlphaFoldDB" id="A0A1H6WC34"/>
<dbReference type="STRING" id="408657.SAMN04487995_3228"/>
<evidence type="ECO:0000313" key="1">
    <source>
        <dbReference type="EMBL" id="SEJ10390.1"/>
    </source>
</evidence>
<dbReference type="Proteomes" id="UP000199532">
    <property type="component" value="Unassembled WGS sequence"/>
</dbReference>
<proteinExistence type="predicted"/>
<name>A0A1H6WC34_9BACT</name>
<keyword evidence="2" id="KW-1185">Reference proteome</keyword>